<evidence type="ECO:0000313" key="2">
    <source>
        <dbReference type="Proteomes" id="UP000727654"/>
    </source>
</evidence>
<proteinExistence type="predicted"/>
<comment type="caution">
    <text evidence="1">The sequence shown here is derived from an EMBL/GenBank/DDBJ whole genome shotgun (WGS) entry which is preliminary data.</text>
</comment>
<reference evidence="1 2" key="1">
    <citation type="submission" date="2021-08" db="EMBL/GenBank/DDBJ databases">
        <authorList>
            <person name="Peeters C."/>
        </authorList>
    </citation>
    <scope>NUCLEOTIDE SEQUENCE [LARGE SCALE GENOMIC DNA]</scope>
    <source>
        <strain evidence="1 2">LMG 23992</strain>
    </source>
</reference>
<name>A0ABM8WTU8_9BURK</name>
<evidence type="ECO:0000313" key="1">
    <source>
        <dbReference type="EMBL" id="CAG9170891.1"/>
    </source>
</evidence>
<protein>
    <submittedName>
        <fullName evidence="1">Uncharacterized protein</fullName>
    </submittedName>
</protein>
<dbReference type="Proteomes" id="UP000727654">
    <property type="component" value="Unassembled WGS sequence"/>
</dbReference>
<dbReference type="EMBL" id="CAJZAI010000003">
    <property type="protein sequence ID" value="CAG9170891.1"/>
    <property type="molecule type" value="Genomic_DNA"/>
</dbReference>
<dbReference type="RefSeq" id="WP_224079505.1">
    <property type="nucleotide sequence ID" value="NZ_CAJZAI010000003.1"/>
</dbReference>
<accession>A0ABM8WTU8</accession>
<gene>
    <name evidence="1" type="ORF">LMG23992_01868</name>
</gene>
<keyword evidence="2" id="KW-1185">Reference proteome</keyword>
<sequence length="56" mass="6486">MPTKRIASLGNWSKLEAERFAELPSHQRDARQAWRDQRLMQLMAHKRSASTGYASD</sequence>
<organism evidence="1 2">
    <name type="scientific">Cupriavidus laharis</name>
    <dbReference type="NCBI Taxonomy" id="151654"/>
    <lineage>
        <taxon>Bacteria</taxon>
        <taxon>Pseudomonadati</taxon>
        <taxon>Pseudomonadota</taxon>
        <taxon>Betaproteobacteria</taxon>
        <taxon>Burkholderiales</taxon>
        <taxon>Burkholderiaceae</taxon>
        <taxon>Cupriavidus</taxon>
    </lineage>
</organism>